<gene>
    <name evidence="1" type="ORF">SDC9_211916</name>
</gene>
<dbReference type="EMBL" id="VSSQ01144611">
    <property type="protein sequence ID" value="MPN64145.1"/>
    <property type="molecule type" value="Genomic_DNA"/>
</dbReference>
<reference evidence="1" key="1">
    <citation type="submission" date="2019-08" db="EMBL/GenBank/DDBJ databases">
        <authorList>
            <person name="Kucharzyk K."/>
            <person name="Murdoch R.W."/>
            <person name="Higgins S."/>
            <person name="Loffler F."/>
        </authorList>
    </citation>
    <scope>NUCLEOTIDE SEQUENCE</scope>
</reference>
<evidence type="ECO:0000313" key="1">
    <source>
        <dbReference type="EMBL" id="MPN64145.1"/>
    </source>
</evidence>
<accession>A0A645JKF3</accession>
<dbReference type="AlphaFoldDB" id="A0A645JKF3"/>
<organism evidence="1">
    <name type="scientific">bioreactor metagenome</name>
    <dbReference type="NCBI Taxonomy" id="1076179"/>
    <lineage>
        <taxon>unclassified sequences</taxon>
        <taxon>metagenomes</taxon>
        <taxon>ecological metagenomes</taxon>
    </lineage>
</organism>
<proteinExistence type="predicted"/>
<name>A0A645JKF3_9ZZZZ</name>
<comment type="caution">
    <text evidence="1">The sequence shown here is derived from an EMBL/GenBank/DDBJ whole genome shotgun (WGS) entry which is preliminary data.</text>
</comment>
<sequence length="71" mass="8023">MIIIVKLKNSVIGLSHSEILIYAVFITKLQETFSRANGLLMVLYFDDSPGHYPIGHGWNHHHIGPLSDFYG</sequence>
<protein>
    <submittedName>
        <fullName evidence="1">Uncharacterized protein</fullName>
    </submittedName>
</protein>